<gene>
    <name evidence="3" type="ORF">ENKO_18860</name>
</gene>
<dbReference type="AlphaFoldDB" id="A0AA86IVY9"/>
<dbReference type="InterPro" id="IPR055634">
    <property type="entry name" value="DUF7210"/>
</dbReference>
<name>A0AA86IVY9_9ENTR</name>
<accession>A0AA86IVY9</accession>
<organism evidence="3 4">
    <name type="scientific">Enterobacter kobei</name>
    <dbReference type="NCBI Taxonomy" id="208224"/>
    <lineage>
        <taxon>Bacteria</taxon>
        <taxon>Pseudomonadati</taxon>
        <taxon>Pseudomonadota</taxon>
        <taxon>Gammaproteobacteria</taxon>
        <taxon>Enterobacterales</taxon>
        <taxon>Enterobacteriaceae</taxon>
        <taxon>Enterobacter</taxon>
        <taxon>Enterobacter cloacae complex</taxon>
    </lineage>
</organism>
<evidence type="ECO:0000259" key="2">
    <source>
        <dbReference type="Pfam" id="PF23843"/>
    </source>
</evidence>
<dbReference type="Pfam" id="PF23843">
    <property type="entry name" value="DUF7210"/>
    <property type="match status" value="1"/>
</dbReference>
<dbReference type="RefSeq" id="WP_088218811.1">
    <property type="nucleotide sequence ID" value="NZ_AP024590.1"/>
</dbReference>
<feature type="domain" description="DUF7210" evidence="2">
    <location>
        <begin position="6"/>
        <end position="38"/>
    </location>
</feature>
<sequence>MKMRSLKPVYFNGVVQVEGSEFETLEQHGRELIKKGYAEQISAIGDDAEAKANADAEEKAKADAEAKQKAEAEAEAKARADAEAKAKAKTK</sequence>
<reference evidence="3" key="1">
    <citation type="submission" date="2021-04" db="EMBL/GenBank/DDBJ databases">
        <title>Difference and commonality of drug resistance evolution in various bacteria. and drug sensitivity profiles.</title>
        <authorList>
            <person name="Maeda T."/>
            <person name="Shibai A."/>
            <person name="Kawada K."/>
            <person name="Kotani H."/>
            <person name="Tarusawa Y."/>
            <person name="Tanabe K."/>
            <person name="Furusawa C."/>
        </authorList>
    </citation>
    <scope>NUCLEOTIDE SEQUENCE</scope>
    <source>
        <strain evidence="3">JCM 8580</strain>
    </source>
</reference>
<dbReference type="Proteomes" id="UP000682928">
    <property type="component" value="Chromosome"/>
</dbReference>
<dbReference type="EMBL" id="AP024590">
    <property type="protein sequence ID" value="BCU55292.1"/>
    <property type="molecule type" value="Genomic_DNA"/>
</dbReference>
<evidence type="ECO:0000313" key="4">
    <source>
        <dbReference type="Proteomes" id="UP000682928"/>
    </source>
</evidence>
<protein>
    <recommendedName>
        <fullName evidence="2">DUF7210 domain-containing protein</fullName>
    </recommendedName>
</protein>
<feature type="region of interest" description="Disordered" evidence="1">
    <location>
        <begin position="48"/>
        <end position="91"/>
    </location>
</feature>
<evidence type="ECO:0000313" key="3">
    <source>
        <dbReference type="EMBL" id="BCU55292.1"/>
    </source>
</evidence>
<evidence type="ECO:0000256" key="1">
    <source>
        <dbReference type="SAM" id="MobiDB-lite"/>
    </source>
</evidence>
<proteinExistence type="predicted"/>